<dbReference type="Proteomes" id="UP000694561">
    <property type="component" value="Unplaced"/>
</dbReference>
<reference evidence="1" key="1">
    <citation type="submission" date="2025-08" db="UniProtKB">
        <authorList>
            <consortium name="Ensembl"/>
        </authorList>
    </citation>
    <scope>IDENTIFICATION</scope>
</reference>
<accession>A0A8C6BX89</accession>
<protein>
    <submittedName>
        <fullName evidence="1">Uncharacterized protein</fullName>
    </submittedName>
</protein>
<sequence>VALVCLSIRRNKPTTPDQTHSQNLAAHGLGRRGQLLPPAAPPETVLALFAPEMTFVFYPPKFSIESFLCFCSLLCLLESYLQSFLQLGLSLPKK</sequence>
<name>A0A8C6BX89_MONMO</name>
<organism evidence="1 2">
    <name type="scientific">Monodon monoceros</name>
    <name type="common">Narwhal</name>
    <name type="synonym">Ceratodon monodon</name>
    <dbReference type="NCBI Taxonomy" id="40151"/>
    <lineage>
        <taxon>Eukaryota</taxon>
        <taxon>Metazoa</taxon>
        <taxon>Chordata</taxon>
        <taxon>Craniata</taxon>
        <taxon>Vertebrata</taxon>
        <taxon>Euteleostomi</taxon>
        <taxon>Mammalia</taxon>
        <taxon>Eutheria</taxon>
        <taxon>Laurasiatheria</taxon>
        <taxon>Artiodactyla</taxon>
        <taxon>Whippomorpha</taxon>
        <taxon>Cetacea</taxon>
        <taxon>Odontoceti</taxon>
        <taxon>Monodontidae</taxon>
        <taxon>Monodon</taxon>
    </lineage>
</organism>
<evidence type="ECO:0000313" key="2">
    <source>
        <dbReference type="Proteomes" id="UP000694561"/>
    </source>
</evidence>
<keyword evidence="2" id="KW-1185">Reference proteome</keyword>
<proteinExistence type="predicted"/>
<dbReference type="AlphaFoldDB" id="A0A8C6BX89"/>
<dbReference type="Ensembl" id="ENSMMNT00015023875.1">
    <property type="protein sequence ID" value="ENSMMNP00015021731.1"/>
    <property type="gene ID" value="ENSMMNG00015016002.1"/>
</dbReference>
<dbReference type="GeneTree" id="ENSGT01010000229621"/>
<reference evidence="1" key="2">
    <citation type="submission" date="2025-09" db="UniProtKB">
        <authorList>
            <consortium name="Ensembl"/>
        </authorList>
    </citation>
    <scope>IDENTIFICATION</scope>
</reference>
<evidence type="ECO:0000313" key="1">
    <source>
        <dbReference type="Ensembl" id="ENSMMNP00015021731.1"/>
    </source>
</evidence>